<gene>
    <name evidence="1" type="ORF">ruthe_03130</name>
</gene>
<dbReference type="PATRIC" id="fig|1123069.3.peg.3103"/>
<dbReference type="HOGENOM" id="CLU_007558_2_0_5"/>
<name>S9QSV1_9RHOB</name>
<keyword evidence="1" id="KW-0449">Lipoprotein</keyword>
<organism evidence="1 2">
    <name type="scientific">Rubellimicrobium thermophilum DSM 16684</name>
    <dbReference type="NCBI Taxonomy" id="1123069"/>
    <lineage>
        <taxon>Bacteria</taxon>
        <taxon>Pseudomonadati</taxon>
        <taxon>Pseudomonadota</taxon>
        <taxon>Alphaproteobacteria</taxon>
        <taxon>Rhodobacterales</taxon>
        <taxon>Roseobacteraceae</taxon>
        <taxon>Rubellimicrobium</taxon>
    </lineage>
</organism>
<dbReference type="STRING" id="1123069.ruthe_03130"/>
<reference evidence="1 2" key="1">
    <citation type="journal article" date="2013" name="Stand. Genomic Sci.">
        <title>Genome sequence of the reddish-pigmented Rubellimicrobium thermophilum type strain (DSM 16684(T)), a member of the Roseobacter clade.</title>
        <authorList>
            <person name="Fiebig A."/>
            <person name="Riedel T."/>
            <person name="Gronow S."/>
            <person name="Petersen J."/>
            <person name="Klenk H.P."/>
            <person name="Goker M."/>
        </authorList>
    </citation>
    <scope>NUCLEOTIDE SEQUENCE [LARGE SCALE GENOMIC DNA]</scope>
    <source>
        <strain evidence="1 2">DSM 16684</strain>
    </source>
</reference>
<evidence type="ECO:0000313" key="2">
    <source>
        <dbReference type="Proteomes" id="UP000015346"/>
    </source>
</evidence>
<protein>
    <submittedName>
        <fullName evidence="1">Putative lipoprotein</fullName>
    </submittedName>
</protein>
<comment type="caution">
    <text evidence="1">The sequence shown here is derived from an EMBL/GenBank/DDBJ whole genome shotgun (WGS) entry which is preliminary data.</text>
</comment>
<dbReference type="EMBL" id="AOLV01000039">
    <property type="protein sequence ID" value="EPX82672.1"/>
    <property type="molecule type" value="Genomic_DNA"/>
</dbReference>
<evidence type="ECO:0000313" key="1">
    <source>
        <dbReference type="EMBL" id="EPX82672.1"/>
    </source>
</evidence>
<sequence length="436" mass="48074">MNPNNRPFGAGLDPAPLPVAVRDARAAAQSWDRTALPEETLRERLRSALLAEGIELMALGIDDHSARLRYTNTRWRSEAQAMGRVARILTRELPPSVERLTLEPMQRGIPLSAVTFARSDLEALENEVGGTAQTLARAQFEDAGPSAGLTPLPPARDPFDWGIRPYAGLLLFDEESPLQLNAGVELSASWRLAPDLVLSGAVRQRLIGSGSAGEEPEPVNGVPVVRRNAGQYVQDFPVLTDLTLAHFSRPGRDLYGRVTVGYLERMYAGVSGELLWAPVASRLALGAEINYAVQRDYDSPFGLRDYETVTGHASVYYDMGNGFHLQVDAGRYLAGDWGATFALDREFENGWRVGGYFTLTDMPFEDFGEGSFDKGIRLSVPLDFALGRPTRRGIDTTLRSLNRDGGARLSVEGRLYDVVRGGRYADLEDTWGRFWR</sequence>
<dbReference type="AlphaFoldDB" id="S9QSV1"/>
<proteinExistence type="predicted"/>
<dbReference type="Pfam" id="PF06082">
    <property type="entry name" value="YjbH"/>
    <property type="match status" value="1"/>
</dbReference>
<accession>S9QSV1</accession>
<dbReference type="InterPro" id="IPR010344">
    <property type="entry name" value="YbjH"/>
</dbReference>
<dbReference type="Proteomes" id="UP000015346">
    <property type="component" value="Unassembled WGS sequence"/>
</dbReference>
<keyword evidence="2" id="KW-1185">Reference proteome</keyword>